<keyword evidence="8 17" id="KW-0133">Cell shape</keyword>
<comment type="subcellular location">
    <subcellularLocation>
        <location evidence="1 17">Cell membrane</location>
        <topology evidence="1 17">Multi-pass membrane protein</topology>
    </subcellularLocation>
</comment>
<evidence type="ECO:0000256" key="1">
    <source>
        <dbReference type="ARBA" id="ARBA00004651"/>
    </source>
</evidence>
<evidence type="ECO:0000256" key="11">
    <source>
        <dbReference type="ARBA" id="ARBA00023136"/>
    </source>
</evidence>
<dbReference type="NCBIfam" id="NF001392">
    <property type="entry name" value="PRK00281.2-1"/>
    <property type="match status" value="1"/>
</dbReference>
<evidence type="ECO:0000256" key="12">
    <source>
        <dbReference type="ARBA" id="ARBA00023251"/>
    </source>
</evidence>
<evidence type="ECO:0000256" key="17">
    <source>
        <dbReference type="HAMAP-Rule" id="MF_01006"/>
    </source>
</evidence>
<proteinExistence type="inferred from homology"/>
<evidence type="ECO:0000256" key="3">
    <source>
        <dbReference type="ARBA" id="ARBA00012374"/>
    </source>
</evidence>
<dbReference type="EMBL" id="JAVDYJ010000001">
    <property type="protein sequence ID" value="MDR7347154.1"/>
    <property type="molecule type" value="Genomic_DNA"/>
</dbReference>
<keyword evidence="9 17" id="KW-0573">Peptidoglycan synthesis</keyword>
<dbReference type="EC" id="3.6.1.27" evidence="3 17"/>
<keyword evidence="19" id="KW-1185">Reference proteome</keyword>
<comment type="similarity">
    <text evidence="2 17">Belongs to the UppP family.</text>
</comment>
<feature type="transmembrane region" description="Helical" evidence="17">
    <location>
        <begin position="256"/>
        <end position="275"/>
    </location>
</feature>
<comment type="function">
    <text evidence="17">Catalyzes the dephosphorylation of undecaprenyl diphosphate (UPP). Confers resistance to bacitracin.</text>
</comment>
<feature type="transmembrane region" description="Helical" evidence="17">
    <location>
        <begin position="225"/>
        <end position="244"/>
    </location>
</feature>
<evidence type="ECO:0000256" key="2">
    <source>
        <dbReference type="ARBA" id="ARBA00010621"/>
    </source>
</evidence>
<keyword evidence="11 17" id="KW-0472">Membrane</keyword>
<dbReference type="RefSeq" id="WP_310173000.1">
    <property type="nucleotide sequence ID" value="NZ_BAABHE010000002.1"/>
</dbReference>
<name>A0ABU2B426_9MICC</name>
<keyword evidence="13 17" id="KW-0961">Cell wall biogenesis/degradation</keyword>
<evidence type="ECO:0000256" key="4">
    <source>
        <dbReference type="ARBA" id="ARBA00021581"/>
    </source>
</evidence>
<evidence type="ECO:0000256" key="6">
    <source>
        <dbReference type="ARBA" id="ARBA00022692"/>
    </source>
</evidence>
<evidence type="ECO:0000256" key="16">
    <source>
        <dbReference type="ARBA" id="ARBA00047594"/>
    </source>
</evidence>
<dbReference type="PANTHER" id="PTHR30622">
    <property type="entry name" value="UNDECAPRENYL-DIPHOSPHATASE"/>
    <property type="match status" value="1"/>
</dbReference>
<evidence type="ECO:0000313" key="18">
    <source>
        <dbReference type="EMBL" id="MDR7347154.1"/>
    </source>
</evidence>
<keyword evidence="5 17" id="KW-1003">Cell membrane</keyword>
<evidence type="ECO:0000256" key="7">
    <source>
        <dbReference type="ARBA" id="ARBA00022801"/>
    </source>
</evidence>
<gene>
    <name evidence="17" type="primary">uppP</name>
    <name evidence="18" type="ORF">J2S62_001411</name>
</gene>
<keyword evidence="7 17" id="KW-0378">Hydrolase</keyword>
<evidence type="ECO:0000313" key="19">
    <source>
        <dbReference type="Proteomes" id="UP001183794"/>
    </source>
</evidence>
<organism evidence="18 19">
    <name type="scientific">Enteractinococcus fodinae</name>
    <dbReference type="NCBI Taxonomy" id="684663"/>
    <lineage>
        <taxon>Bacteria</taxon>
        <taxon>Bacillati</taxon>
        <taxon>Actinomycetota</taxon>
        <taxon>Actinomycetes</taxon>
        <taxon>Micrococcales</taxon>
        <taxon>Micrococcaceae</taxon>
    </lineage>
</organism>
<dbReference type="NCBIfam" id="TIGR00753">
    <property type="entry name" value="undec_PP_bacA"/>
    <property type="match status" value="1"/>
</dbReference>
<evidence type="ECO:0000256" key="5">
    <source>
        <dbReference type="ARBA" id="ARBA00022475"/>
    </source>
</evidence>
<evidence type="ECO:0000256" key="15">
    <source>
        <dbReference type="ARBA" id="ARBA00032932"/>
    </source>
</evidence>
<comment type="catalytic activity">
    <reaction evidence="16 17">
        <text>di-trans,octa-cis-undecaprenyl diphosphate + H2O = di-trans,octa-cis-undecaprenyl phosphate + phosphate + H(+)</text>
        <dbReference type="Rhea" id="RHEA:28094"/>
        <dbReference type="ChEBI" id="CHEBI:15377"/>
        <dbReference type="ChEBI" id="CHEBI:15378"/>
        <dbReference type="ChEBI" id="CHEBI:43474"/>
        <dbReference type="ChEBI" id="CHEBI:58405"/>
        <dbReference type="ChEBI" id="CHEBI:60392"/>
        <dbReference type="EC" id="3.6.1.27"/>
    </reaction>
</comment>
<evidence type="ECO:0000256" key="14">
    <source>
        <dbReference type="ARBA" id="ARBA00032707"/>
    </source>
</evidence>
<evidence type="ECO:0000256" key="9">
    <source>
        <dbReference type="ARBA" id="ARBA00022984"/>
    </source>
</evidence>
<reference evidence="18 19" key="1">
    <citation type="submission" date="2023-07" db="EMBL/GenBank/DDBJ databases">
        <title>Sequencing the genomes of 1000 actinobacteria strains.</title>
        <authorList>
            <person name="Klenk H.-P."/>
        </authorList>
    </citation>
    <scope>NUCLEOTIDE SEQUENCE [LARGE SCALE GENOMIC DNA]</scope>
    <source>
        <strain evidence="18 19">DSM 22966</strain>
    </source>
</reference>
<comment type="miscellaneous">
    <text evidence="17">Bacitracin is thought to be involved in the inhibition of peptidoglycan synthesis by sequestering undecaprenyl diphosphate, thereby reducing the pool of lipid carrier available.</text>
</comment>
<dbReference type="GO" id="GO:0050380">
    <property type="term" value="F:undecaprenyl-diphosphatase activity"/>
    <property type="evidence" value="ECO:0007669"/>
    <property type="project" value="UniProtKB-EC"/>
</dbReference>
<dbReference type="HAMAP" id="MF_01006">
    <property type="entry name" value="Undec_diphosphatase"/>
    <property type="match status" value="1"/>
</dbReference>
<feature type="transmembrane region" description="Helical" evidence="17">
    <location>
        <begin position="187"/>
        <end position="205"/>
    </location>
</feature>
<protein>
    <recommendedName>
        <fullName evidence="4 17">Undecaprenyl-diphosphatase</fullName>
        <ecNumber evidence="3 17">3.6.1.27</ecNumber>
    </recommendedName>
    <alternativeName>
        <fullName evidence="15 17">Bacitracin resistance protein</fullName>
    </alternativeName>
    <alternativeName>
        <fullName evidence="14 17">Undecaprenyl pyrophosphate phosphatase</fullName>
    </alternativeName>
</protein>
<feature type="transmembrane region" description="Helical" evidence="17">
    <location>
        <begin position="88"/>
        <end position="105"/>
    </location>
</feature>
<keyword evidence="6 17" id="KW-0812">Transmembrane</keyword>
<sequence length="277" mass="30176">MNWIEAIILGIVQGLTEFLPISSSAHLRVVGEFLPGAADPGAAFTAITQIGTELAVLLYFWRDITRIITQWCRAIVGKVPHTDPDVRMGWLIIIGSIPIAVLGLLFEDYIDTSFRSLWLVATMLIVFGVILAMADTWGRQIKPISRLSWRDGILYGLAQALALIPGVSRSGGTITMGLALGYTRKAAARYAFLLAVPAVFASGFYKLAQSIAEPDPNAAYGMGETFVATIVAFVIGYAVIAWLMRFITNNSFKIFVWYRILLGVALYILLGLGAINA</sequence>
<evidence type="ECO:0000256" key="10">
    <source>
        <dbReference type="ARBA" id="ARBA00022989"/>
    </source>
</evidence>
<dbReference type="InterPro" id="IPR003824">
    <property type="entry name" value="UppP"/>
</dbReference>
<feature type="transmembrane region" description="Helical" evidence="17">
    <location>
        <begin position="117"/>
        <end position="134"/>
    </location>
</feature>
<comment type="caution">
    <text evidence="18">The sequence shown here is derived from an EMBL/GenBank/DDBJ whole genome shotgun (WGS) entry which is preliminary data.</text>
</comment>
<accession>A0ABU2B426</accession>
<dbReference type="Proteomes" id="UP001183794">
    <property type="component" value="Unassembled WGS sequence"/>
</dbReference>
<dbReference type="PANTHER" id="PTHR30622:SF4">
    <property type="entry name" value="UNDECAPRENYL-DIPHOSPHATASE"/>
    <property type="match status" value="1"/>
</dbReference>
<dbReference type="Pfam" id="PF02673">
    <property type="entry name" value="BacA"/>
    <property type="match status" value="1"/>
</dbReference>
<evidence type="ECO:0000256" key="13">
    <source>
        <dbReference type="ARBA" id="ARBA00023316"/>
    </source>
</evidence>
<evidence type="ECO:0000256" key="8">
    <source>
        <dbReference type="ARBA" id="ARBA00022960"/>
    </source>
</evidence>
<keyword evidence="10 17" id="KW-1133">Transmembrane helix</keyword>
<keyword evidence="12 17" id="KW-0046">Antibiotic resistance</keyword>